<dbReference type="EMBL" id="JBHSCW010000007">
    <property type="protein sequence ID" value="MFC4352491.1"/>
    <property type="molecule type" value="Genomic_DNA"/>
</dbReference>
<feature type="domain" description="Metallo-beta-lactamase" evidence="6">
    <location>
        <begin position="23"/>
        <end position="204"/>
    </location>
</feature>
<keyword evidence="5" id="KW-0862">Zinc</keyword>
<name>A0ABV8UMK0_9PROT</name>
<evidence type="ECO:0000256" key="5">
    <source>
        <dbReference type="ARBA" id="ARBA00022833"/>
    </source>
</evidence>
<keyword evidence="8" id="KW-1185">Reference proteome</keyword>
<dbReference type="SMART" id="SM00849">
    <property type="entry name" value="Lactamase_B"/>
    <property type="match status" value="1"/>
</dbReference>
<comment type="caution">
    <text evidence="7">The sequence shown here is derived from an EMBL/GenBank/DDBJ whole genome shotgun (WGS) entry which is preliminary data.</text>
</comment>
<evidence type="ECO:0000256" key="1">
    <source>
        <dbReference type="ARBA" id="ARBA00001947"/>
    </source>
</evidence>
<dbReference type="Proteomes" id="UP001595799">
    <property type="component" value="Unassembled WGS sequence"/>
</dbReference>
<keyword evidence="4" id="KW-0378">Hydrolase</keyword>
<dbReference type="PANTHER" id="PTHR42978:SF2">
    <property type="entry name" value="102 KBASES UNSTABLE REGION: FROM 1 TO 119443"/>
    <property type="match status" value="1"/>
</dbReference>
<evidence type="ECO:0000256" key="2">
    <source>
        <dbReference type="ARBA" id="ARBA00007749"/>
    </source>
</evidence>
<evidence type="ECO:0000313" key="8">
    <source>
        <dbReference type="Proteomes" id="UP001595799"/>
    </source>
</evidence>
<gene>
    <name evidence="7" type="ORF">ACFOW6_13150</name>
</gene>
<proteinExistence type="inferred from homology"/>
<dbReference type="InterPro" id="IPR001279">
    <property type="entry name" value="Metallo-B-lactamas"/>
</dbReference>
<evidence type="ECO:0000259" key="6">
    <source>
        <dbReference type="SMART" id="SM00849"/>
    </source>
</evidence>
<evidence type="ECO:0000313" key="7">
    <source>
        <dbReference type="EMBL" id="MFC4352491.1"/>
    </source>
</evidence>
<dbReference type="Gene3D" id="3.60.15.10">
    <property type="entry name" value="Ribonuclease Z/Hydroxyacylglutathione hydrolase-like"/>
    <property type="match status" value="1"/>
</dbReference>
<reference evidence="8" key="1">
    <citation type="journal article" date="2019" name="Int. J. Syst. Evol. Microbiol.">
        <title>The Global Catalogue of Microorganisms (GCM) 10K type strain sequencing project: providing services to taxonomists for standard genome sequencing and annotation.</title>
        <authorList>
            <consortium name="The Broad Institute Genomics Platform"/>
            <consortium name="The Broad Institute Genome Sequencing Center for Infectious Disease"/>
            <person name="Wu L."/>
            <person name="Ma J."/>
        </authorList>
    </citation>
    <scope>NUCLEOTIDE SEQUENCE [LARGE SCALE GENOMIC DNA]</scope>
    <source>
        <strain evidence="8">CECT 8472</strain>
    </source>
</reference>
<dbReference type="InterPro" id="IPR036866">
    <property type="entry name" value="RibonucZ/Hydroxyglut_hydro"/>
</dbReference>
<comment type="cofactor">
    <cofactor evidence="1">
        <name>Zn(2+)</name>
        <dbReference type="ChEBI" id="CHEBI:29105"/>
    </cofactor>
</comment>
<dbReference type="SUPFAM" id="SSF56281">
    <property type="entry name" value="Metallo-hydrolase/oxidoreductase"/>
    <property type="match status" value="1"/>
</dbReference>
<keyword evidence="3" id="KW-0479">Metal-binding</keyword>
<sequence length="229" mass="25503">MTADYEIILQGNNLRLREGFLGLANVSLIHTAQGPMLFDVGHFVNREGLLAALAARDLAPADIPFVFLSHLHFDHSLNIDLFPEAKVFVSQREWDYAAAPHERDAFIPKMIRMQLEGFNLELLDGEPDLFPGVRTLAVPGHTPGSYALDLDTPDKGRVVIAGDAIKYPKEVVGRRCDMAFDTLEAGTRSIERILAIADRIVPGHFPEMVRQPDGTFLWQDAASFELLVR</sequence>
<accession>A0ABV8UMK0</accession>
<dbReference type="RefSeq" id="WP_382422842.1">
    <property type="nucleotide sequence ID" value="NZ_JBHSCW010000007.1"/>
</dbReference>
<dbReference type="InterPro" id="IPR051013">
    <property type="entry name" value="MBL_superfamily_lactonases"/>
</dbReference>
<protein>
    <submittedName>
        <fullName evidence="7">MBL fold metallo-hydrolase</fullName>
    </submittedName>
</protein>
<organism evidence="7 8">
    <name type="scientific">Fodinicurvata halophila</name>
    <dbReference type="NCBI Taxonomy" id="1419723"/>
    <lineage>
        <taxon>Bacteria</taxon>
        <taxon>Pseudomonadati</taxon>
        <taxon>Pseudomonadota</taxon>
        <taxon>Alphaproteobacteria</taxon>
        <taxon>Rhodospirillales</taxon>
        <taxon>Rhodovibrionaceae</taxon>
        <taxon>Fodinicurvata</taxon>
    </lineage>
</organism>
<comment type="similarity">
    <text evidence="2">Belongs to the metallo-beta-lactamase superfamily.</text>
</comment>
<evidence type="ECO:0000256" key="4">
    <source>
        <dbReference type="ARBA" id="ARBA00022801"/>
    </source>
</evidence>
<dbReference type="Pfam" id="PF00753">
    <property type="entry name" value="Lactamase_B"/>
    <property type="match status" value="1"/>
</dbReference>
<evidence type="ECO:0000256" key="3">
    <source>
        <dbReference type="ARBA" id="ARBA00022723"/>
    </source>
</evidence>
<dbReference type="PANTHER" id="PTHR42978">
    <property type="entry name" value="QUORUM-QUENCHING LACTONASE YTNP-RELATED-RELATED"/>
    <property type="match status" value="1"/>
</dbReference>